<dbReference type="AlphaFoldDB" id="A0A6I3SMR4"/>
<dbReference type="InterPro" id="IPR038501">
    <property type="entry name" value="Spore_GerAC_C_sf"/>
</dbReference>
<keyword evidence="7" id="KW-0449">Lipoprotein</keyword>
<dbReference type="RefSeq" id="WP_155477373.1">
    <property type="nucleotide sequence ID" value="NZ_WNKU01000022.1"/>
</dbReference>
<dbReference type="OrthoDB" id="9816067at2"/>
<evidence type="ECO:0000259" key="9">
    <source>
        <dbReference type="Pfam" id="PF25198"/>
    </source>
</evidence>
<evidence type="ECO:0000256" key="7">
    <source>
        <dbReference type="ARBA" id="ARBA00023288"/>
    </source>
</evidence>
<keyword evidence="6" id="KW-0564">Palmitate</keyword>
<dbReference type="InterPro" id="IPR008844">
    <property type="entry name" value="Spore_GerAC-like"/>
</dbReference>
<comment type="caution">
    <text evidence="10">The sequence shown here is derived from an EMBL/GenBank/DDBJ whole genome shotgun (WGS) entry which is preliminary data.</text>
</comment>
<protein>
    <submittedName>
        <fullName evidence="10">Ger(X)C family spore germination protein</fullName>
    </submittedName>
</protein>
<gene>
    <name evidence="10" type="ORF">GJ688_15035</name>
</gene>
<evidence type="ECO:0000256" key="3">
    <source>
        <dbReference type="ARBA" id="ARBA00022544"/>
    </source>
</evidence>
<dbReference type="PROSITE" id="PS51257">
    <property type="entry name" value="PROKAR_LIPOPROTEIN"/>
    <property type="match status" value="1"/>
</dbReference>
<dbReference type="PANTHER" id="PTHR35789:SF1">
    <property type="entry name" value="SPORE GERMINATION PROTEIN B3"/>
    <property type="match status" value="1"/>
</dbReference>
<keyword evidence="3" id="KW-0309">Germination</keyword>
<evidence type="ECO:0000313" key="10">
    <source>
        <dbReference type="EMBL" id="MTV50283.1"/>
    </source>
</evidence>
<keyword evidence="11" id="KW-1185">Reference proteome</keyword>
<accession>A0A6I3SMR4</accession>
<dbReference type="GO" id="GO:0009847">
    <property type="term" value="P:spore germination"/>
    <property type="evidence" value="ECO:0007669"/>
    <property type="project" value="InterPro"/>
</dbReference>
<feature type="domain" description="Spore germination protein N-terminal" evidence="9">
    <location>
        <begin position="27"/>
        <end position="200"/>
    </location>
</feature>
<evidence type="ECO:0000256" key="6">
    <source>
        <dbReference type="ARBA" id="ARBA00023139"/>
    </source>
</evidence>
<feature type="domain" description="Spore germination GerAC-like C-terminal" evidence="8">
    <location>
        <begin position="213"/>
        <end position="378"/>
    </location>
</feature>
<dbReference type="InterPro" id="IPR057336">
    <property type="entry name" value="GerAC_N"/>
</dbReference>
<dbReference type="GO" id="GO:0016020">
    <property type="term" value="C:membrane"/>
    <property type="evidence" value="ECO:0007669"/>
    <property type="project" value="UniProtKB-SubCell"/>
</dbReference>
<evidence type="ECO:0000256" key="2">
    <source>
        <dbReference type="ARBA" id="ARBA00007886"/>
    </source>
</evidence>
<evidence type="ECO:0000313" key="11">
    <source>
        <dbReference type="Proteomes" id="UP000430670"/>
    </source>
</evidence>
<keyword evidence="4" id="KW-0732">Signal</keyword>
<dbReference type="EMBL" id="WNKU01000022">
    <property type="protein sequence ID" value="MTV50283.1"/>
    <property type="molecule type" value="Genomic_DNA"/>
</dbReference>
<organism evidence="10 11">
    <name type="scientific">Heliobacterium mobile</name>
    <name type="common">Heliobacillus mobilis</name>
    <dbReference type="NCBI Taxonomy" id="28064"/>
    <lineage>
        <taxon>Bacteria</taxon>
        <taxon>Bacillati</taxon>
        <taxon>Bacillota</taxon>
        <taxon>Clostridia</taxon>
        <taxon>Eubacteriales</taxon>
        <taxon>Heliobacteriaceae</taxon>
        <taxon>Heliobacterium</taxon>
    </lineage>
</organism>
<evidence type="ECO:0000259" key="8">
    <source>
        <dbReference type="Pfam" id="PF05504"/>
    </source>
</evidence>
<reference evidence="10 11" key="1">
    <citation type="submission" date="2019-11" db="EMBL/GenBank/DDBJ databases">
        <title>Whole-genome sequence of a the green, strictly anaerobic photosynthetic bacterium Heliobacillus mobilis DSM 6151.</title>
        <authorList>
            <person name="Kyndt J.A."/>
            <person name="Meyer T.E."/>
        </authorList>
    </citation>
    <scope>NUCLEOTIDE SEQUENCE [LARGE SCALE GENOMIC DNA]</scope>
    <source>
        <strain evidence="10 11">DSM 6151</strain>
    </source>
</reference>
<dbReference type="InterPro" id="IPR046953">
    <property type="entry name" value="Spore_GerAC-like_C"/>
</dbReference>
<dbReference type="Proteomes" id="UP000430670">
    <property type="component" value="Unassembled WGS sequence"/>
</dbReference>
<dbReference type="Pfam" id="PF25198">
    <property type="entry name" value="Spore_GerAC_N"/>
    <property type="match status" value="1"/>
</dbReference>
<dbReference type="NCBIfam" id="TIGR02887">
    <property type="entry name" value="spore_ger_x_C"/>
    <property type="match status" value="1"/>
</dbReference>
<proteinExistence type="inferred from homology"/>
<dbReference type="PANTHER" id="PTHR35789">
    <property type="entry name" value="SPORE GERMINATION PROTEIN B3"/>
    <property type="match status" value="1"/>
</dbReference>
<dbReference type="Gene3D" id="6.20.190.10">
    <property type="entry name" value="Nutrient germinant receptor protein C, domain 1"/>
    <property type="match status" value="1"/>
</dbReference>
<keyword evidence="5" id="KW-0472">Membrane</keyword>
<comment type="similarity">
    <text evidence="2">Belongs to the GerABKC lipoprotein family.</text>
</comment>
<evidence type="ECO:0000256" key="1">
    <source>
        <dbReference type="ARBA" id="ARBA00004635"/>
    </source>
</evidence>
<dbReference type="Pfam" id="PF05504">
    <property type="entry name" value="Spore_GerAC"/>
    <property type="match status" value="1"/>
</dbReference>
<dbReference type="Gene3D" id="3.30.300.210">
    <property type="entry name" value="Nutrient germinant receptor protein C, domain 3"/>
    <property type="match status" value="1"/>
</dbReference>
<comment type="subcellular location">
    <subcellularLocation>
        <location evidence="1">Membrane</location>
        <topology evidence="1">Lipid-anchor</topology>
    </subcellularLocation>
</comment>
<sequence length="390" mass="43660">MKKSICVLFVFWHLFVLWSMTGCWNFREIRDLAIVIGASFDKKDDQIYLTVEVLSPKGGEQEQGATGSLGITPQLFEGSGKTVFEAVRNMISKAGRKLYWSHARVFIVSEDVAKEGIIQIIDWINRDAEVRPQTWILVSKGQAAGDILRTQSKLFDTVSMQIDTLLRNQGNSGKLLGVTVGDFLEEMQKPGVGAVAPIIESVKDGREQIPQVKGSALFKGEKLVGFLDGEETMYLLFLRNQMKKGTLIAVTAQQPKANVSLEIFRSHTTKTVRLVDDRPVVDIWVDCLSGIAEISEENDVISERGSQKLTERTNKELRNKITDTIKKVQNEYGTDVFGFGNLIYRERPDLWETIPKGGWAKVFPTVDTNVNVNIMMRGSAKLSEPTRIGE</sequence>
<name>A0A6I3SMR4_HELMO</name>
<evidence type="ECO:0000256" key="4">
    <source>
        <dbReference type="ARBA" id="ARBA00022729"/>
    </source>
</evidence>
<evidence type="ECO:0000256" key="5">
    <source>
        <dbReference type="ARBA" id="ARBA00023136"/>
    </source>
</evidence>